<dbReference type="EMBL" id="CAWUPB010000956">
    <property type="protein sequence ID" value="CAK7334852.1"/>
    <property type="molecule type" value="Genomic_DNA"/>
</dbReference>
<protein>
    <submittedName>
        <fullName evidence="1">Uncharacterized protein</fullName>
    </submittedName>
</protein>
<sequence length="176" mass="19510">MCTQSQIGKTPLTVLIDSSSNHNFLHHRFVKLAGLRSVPSGLLNVVVANGGHLVLMRVVVYKKENSKRHEQTGEGRQAESVVCSINSRGPLNLLQKELRQDCQSKDEQLKQLAAVGKGSMLLQNFEWLRYAVLTDTTEGVSQQEVVMQPNLEDLVTVLINHIFLPYSGTNGCNAWA</sequence>
<reference evidence="1 2" key="1">
    <citation type="submission" date="2024-01" db="EMBL/GenBank/DDBJ databases">
        <authorList>
            <person name="Waweru B."/>
        </authorList>
    </citation>
    <scope>NUCLEOTIDE SEQUENCE [LARGE SCALE GENOMIC DNA]</scope>
</reference>
<organism evidence="1 2">
    <name type="scientific">Dovyalis caffra</name>
    <dbReference type="NCBI Taxonomy" id="77055"/>
    <lineage>
        <taxon>Eukaryota</taxon>
        <taxon>Viridiplantae</taxon>
        <taxon>Streptophyta</taxon>
        <taxon>Embryophyta</taxon>
        <taxon>Tracheophyta</taxon>
        <taxon>Spermatophyta</taxon>
        <taxon>Magnoliopsida</taxon>
        <taxon>eudicotyledons</taxon>
        <taxon>Gunneridae</taxon>
        <taxon>Pentapetalae</taxon>
        <taxon>rosids</taxon>
        <taxon>fabids</taxon>
        <taxon>Malpighiales</taxon>
        <taxon>Salicaceae</taxon>
        <taxon>Flacourtieae</taxon>
        <taxon>Dovyalis</taxon>
    </lineage>
</organism>
<dbReference type="Proteomes" id="UP001314170">
    <property type="component" value="Unassembled WGS sequence"/>
</dbReference>
<gene>
    <name evidence="1" type="ORF">DCAF_LOCUS10107</name>
</gene>
<comment type="caution">
    <text evidence="1">The sequence shown here is derived from an EMBL/GenBank/DDBJ whole genome shotgun (WGS) entry which is preliminary data.</text>
</comment>
<evidence type="ECO:0000313" key="1">
    <source>
        <dbReference type="EMBL" id="CAK7334852.1"/>
    </source>
</evidence>
<evidence type="ECO:0000313" key="2">
    <source>
        <dbReference type="Proteomes" id="UP001314170"/>
    </source>
</evidence>
<accession>A0AAV1RGH5</accession>
<dbReference type="AlphaFoldDB" id="A0AAV1RGH5"/>
<name>A0AAV1RGH5_9ROSI</name>
<proteinExistence type="predicted"/>
<keyword evidence="2" id="KW-1185">Reference proteome</keyword>